<name>A0A1Y0E9Q4_9RHOB</name>
<dbReference type="RefSeq" id="WP_087206414.1">
    <property type="nucleotide sequence ID" value="NZ_CP021431.1"/>
</dbReference>
<protein>
    <submittedName>
        <fullName evidence="1">Uncharacterized protein</fullName>
    </submittedName>
</protein>
<evidence type="ECO:0000313" key="1">
    <source>
        <dbReference type="EMBL" id="ARU00149.1"/>
    </source>
</evidence>
<keyword evidence="2" id="KW-1185">Reference proteome</keyword>
<accession>A0A1Y0E9Q4</accession>
<dbReference type="Proteomes" id="UP000195273">
    <property type="component" value="Chromosome"/>
</dbReference>
<proteinExistence type="predicted"/>
<gene>
    <name evidence="1" type="ORF">LOKVESSMR4R_00816</name>
</gene>
<dbReference type="EMBL" id="CP021431">
    <property type="protein sequence ID" value="ARU00149.1"/>
    <property type="molecule type" value="Genomic_DNA"/>
</dbReference>
<evidence type="ECO:0000313" key="2">
    <source>
        <dbReference type="Proteomes" id="UP000195273"/>
    </source>
</evidence>
<reference evidence="1 2" key="1">
    <citation type="submission" date="2017-05" db="EMBL/GenBank/DDBJ databases">
        <title>Genome Sequence of Loktanella vestfoldensis Strain SMR4r Isolated from a Culture of the Diatom Skeletonema marinoi.</title>
        <authorList>
            <person name="Topel M."/>
            <person name="Pinder M.I.M."/>
            <person name="Johansson O.N."/>
            <person name="Kourtchenko O."/>
            <person name="Godhe A."/>
            <person name="Clarke A.K."/>
        </authorList>
    </citation>
    <scope>NUCLEOTIDE SEQUENCE [LARGE SCALE GENOMIC DNA]</scope>
    <source>
        <strain evidence="1 2">SMR4r</strain>
    </source>
</reference>
<dbReference type="KEGG" id="lvs:LOKVESSMR4R_00816"/>
<sequence>MRKITDHEKKLLIFVLQASPGDYMLCSLGNYKIASQSSDFSEMIYKLGYIYKVVEKVDHRIIAFWGRTLKPLHDDIALALNRTASPC</sequence>
<dbReference type="AlphaFoldDB" id="A0A1Y0E9Q4"/>
<organism evidence="1 2">
    <name type="scientific">Yoonia vestfoldensis</name>
    <dbReference type="NCBI Taxonomy" id="245188"/>
    <lineage>
        <taxon>Bacteria</taxon>
        <taxon>Pseudomonadati</taxon>
        <taxon>Pseudomonadota</taxon>
        <taxon>Alphaproteobacteria</taxon>
        <taxon>Rhodobacterales</taxon>
        <taxon>Paracoccaceae</taxon>
        <taxon>Yoonia</taxon>
    </lineage>
</organism>